<comment type="caution">
    <text evidence="2">The sequence shown here is derived from an EMBL/GenBank/DDBJ whole genome shotgun (WGS) entry which is preliminary data.</text>
</comment>
<feature type="transmembrane region" description="Helical" evidence="1">
    <location>
        <begin position="28"/>
        <end position="45"/>
    </location>
</feature>
<evidence type="ECO:0000256" key="1">
    <source>
        <dbReference type="SAM" id="Phobius"/>
    </source>
</evidence>
<evidence type="ECO:0000313" key="3">
    <source>
        <dbReference type="Proteomes" id="UP000319094"/>
    </source>
</evidence>
<dbReference type="AlphaFoldDB" id="A0A542Y2T0"/>
<organism evidence="2 3">
    <name type="scientific">Leucobacter komagatae</name>
    <dbReference type="NCBI Taxonomy" id="55969"/>
    <lineage>
        <taxon>Bacteria</taxon>
        <taxon>Bacillati</taxon>
        <taxon>Actinomycetota</taxon>
        <taxon>Actinomycetes</taxon>
        <taxon>Micrococcales</taxon>
        <taxon>Microbacteriaceae</taxon>
        <taxon>Leucobacter</taxon>
    </lineage>
</organism>
<gene>
    <name evidence="2" type="ORF">FB468_0376</name>
</gene>
<reference evidence="2 3" key="1">
    <citation type="submission" date="2019-06" db="EMBL/GenBank/DDBJ databases">
        <title>Sequencing the genomes of 1000 actinobacteria strains.</title>
        <authorList>
            <person name="Klenk H.-P."/>
        </authorList>
    </citation>
    <scope>NUCLEOTIDE SEQUENCE [LARGE SCALE GENOMIC DNA]</scope>
    <source>
        <strain evidence="2 3">DSM 8803</strain>
    </source>
</reference>
<name>A0A542Y2T0_9MICO</name>
<dbReference type="Proteomes" id="UP000319094">
    <property type="component" value="Unassembled WGS sequence"/>
</dbReference>
<feature type="transmembrane region" description="Helical" evidence="1">
    <location>
        <begin position="57"/>
        <end position="79"/>
    </location>
</feature>
<sequence length="136" mass="14523">MVLYLVGGALLAGVTLWLGGWLFPTPGLRWLIAPATVLALLALALGTRRSPERLRAIMLSALAGALLYLFSLAAGAMLTAQSHEATAAQLLEGSIWVPFAMLLMTGLPLVAFIVCVVVGALQRLMRRPPRTGERYP</sequence>
<proteinExistence type="predicted"/>
<dbReference type="EMBL" id="VFON01000001">
    <property type="protein sequence ID" value="TQL42384.1"/>
    <property type="molecule type" value="Genomic_DNA"/>
</dbReference>
<protein>
    <submittedName>
        <fullName evidence="2">Uncharacterized protein</fullName>
    </submittedName>
</protein>
<accession>A0A542Y2T0</accession>
<keyword evidence="1" id="KW-1133">Transmembrane helix</keyword>
<feature type="transmembrane region" description="Helical" evidence="1">
    <location>
        <begin position="5"/>
        <end position="22"/>
    </location>
</feature>
<keyword evidence="3" id="KW-1185">Reference proteome</keyword>
<feature type="transmembrane region" description="Helical" evidence="1">
    <location>
        <begin position="99"/>
        <end position="121"/>
    </location>
</feature>
<evidence type="ECO:0000313" key="2">
    <source>
        <dbReference type="EMBL" id="TQL42384.1"/>
    </source>
</evidence>
<keyword evidence="1" id="KW-0472">Membrane</keyword>
<keyword evidence="1" id="KW-0812">Transmembrane</keyword>